<dbReference type="RefSeq" id="XP_029230176.1">
    <property type="nucleotide sequence ID" value="XM_029369718.1"/>
</dbReference>
<dbReference type="AlphaFoldDB" id="A0A3S5ITU5"/>
<evidence type="ECO:0000313" key="9">
    <source>
        <dbReference type="Proteomes" id="UP000284403"/>
    </source>
</evidence>
<dbReference type="PROSITE" id="PS50011">
    <property type="entry name" value="PROTEIN_KINASE_DOM"/>
    <property type="match status" value="1"/>
</dbReference>
<evidence type="ECO:0000256" key="2">
    <source>
        <dbReference type="ARBA" id="ARBA00022679"/>
    </source>
</evidence>
<keyword evidence="9" id="KW-1185">Reference proteome</keyword>
<dbReference type="InterPro" id="IPR011009">
    <property type="entry name" value="Kinase-like_dom_sf"/>
</dbReference>
<organism evidence="8 9">
    <name type="scientific">Trypanosoma conorhini</name>
    <dbReference type="NCBI Taxonomy" id="83891"/>
    <lineage>
        <taxon>Eukaryota</taxon>
        <taxon>Discoba</taxon>
        <taxon>Euglenozoa</taxon>
        <taxon>Kinetoplastea</taxon>
        <taxon>Metakinetoplastina</taxon>
        <taxon>Trypanosomatida</taxon>
        <taxon>Trypanosomatidae</taxon>
        <taxon>Trypanosoma</taxon>
    </lineage>
</organism>
<keyword evidence="5" id="KW-0067">ATP-binding</keyword>
<feature type="domain" description="Protein kinase" evidence="7">
    <location>
        <begin position="265"/>
        <end position="532"/>
    </location>
</feature>
<dbReference type="GO" id="GO:0005524">
    <property type="term" value="F:ATP binding"/>
    <property type="evidence" value="ECO:0007669"/>
    <property type="project" value="UniProtKB-KW"/>
</dbReference>
<protein>
    <submittedName>
        <fullName evidence="8">Protein kinase</fullName>
        <ecNumber evidence="8">2.7.11.-</ecNumber>
    </submittedName>
</protein>
<dbReference type="PANTHER" id="PTHR24353">
    <property type="entry name" value="CYCLIC NUCLEOTIDE-DEPENDENT PROTEIN KINASE"/>
    <property type="match status" value="1"/>
</dbReference>
<accession>A0A3S5ITU5</accession>
<dbReference type="PROSITE" id="PS00108">
    <property type="entry name" value="PROTEIN_KINASE_ST"/>
    <property type="match status" value="1"/>
</dbReference>
<evidence type="ECO:0000256" key="4">
    <source>
        <dbReference type="ARBA" id="ARBA00022777"/>
    </source>
</evidence>
<dbReference type="SUPFAM" id="SSF50729">
    <property type="entry name" value="PH domain-like"/>
    <property type="match status" value="1"/>
</dbReference>
<dbReference type="EMBL" id="MKKU01000116">
    <property type="protein sequence ID" value="RNF23503.1"/>
    <property type="molecule type" value="Genomic_DNA"/>
</dbReference>
<evidence type="ECO:0000313" key="8">
    <source>
        <dbReference type="EMBL" id="RNF23503.1"/>
    </source>
</evidence>
<dbReference type="InterPro" id="IPR011993">
    <property type="entry name" value="PH-like_dom_sf"/>
</dbReference>
<proteinExistence type="predicted"/>
<dbReference type="SUPFAM" id="SSF56112">
    <property type="entry name" value="Protein kinase-like (PK-like)"/>
    <property type="match status" value="1"/>
</dbReference>
<name>A0A3S5ITU5_9TRYP</name>
<evidence type="ECO:0000256" key="3">
    <source>
        <dbReference type="ARBA" id="ARBA00022741"/>
    </source>
</evidence>
<dbReference type="GeneID" id="40316406"/>
<evidence type="ECO:0000256" key="5">
    <source>
        <dbReference type="ARBA" id="ARBA00022840"/>
    </source>
</evidence>
<dbReference type="InterPro" id="IPR008271">
    <property type="entry name" value="Ser/Thr_kinase_AS"/>
</dbReference>
<dbReference type="Gene3D" id="2.30.29.30">
    <property type="entry name" value="Pleckstrin-homology domain (PH domain)/Phosphotyrosine-binding domain (PTB)"/>
    <property type="match status" value="1"/>
</dbReference>
<dbReference type="Gene3D" id="1.10.510.10">
    <property type="entry name" value="Transferase(Phosphotransferase) domain 1"/>
    <property type="match status" value="1"/>
</dbReference>
<gene>
    <name evidence="8" type="ORF">Tco025E_02795</name>
</gene>
<keyword evidence="4 8" id="KW-0418">Kinase</keyword>
<dbReference type="SMART" id="SM00220">
    <property type="entry name" value="S_TKc"/>
    <property type="match status" value="1"/>
</dbReference>
<comment type="caution">
    <text evidence="8">The sequence shown here is derived from an EMBL/GenBank/DDBJ whole genome shotgun (WGS) entry which is preliminary data.</text>
</comment>
<feature type="compositionally biased region" description="Pro residues" evidence="6">
    <location>
        <begin position="205"/>
        <end position="218"/>
    </location>
</feature>
<keyword evidence="3" id="KW-0547">Nucleotide-binding</keyword>
<keyword evidence="2 8" id="KW-0808">Transferase</keyword>
<dbReference type="OrthoDB" id="347657at2759"/>
<evidence type="ECO:0000256" key="1">
    <source>
        <dbReference type="ARBA" id="ARBA00022527"/>
    </source>
</evidence>
<evidence type="ECO:0000256" key="6">
    <source>
        <dbReference type="SAM" id="MobiDB-lite"/>
    </source>
</evidence>
<dbReference type="InterPro" id="IPR033931">
    <property type="entry name" value="PDK1-typ_PH"/>
</dbReference>
<reference evidence="8 9" key="1">
    <citation type="journal article" date="2018" name="BMC Genomics">
        <title>Genomic comparison of Trypanosoma conorhini and Trypanosoma rangeli to Trypanosoma cruzi strains of high and low virulence.</title>
        <authorList>
            <person name="Bradwell K.R."/>
            <person name="Koparde V.N."/>
            <person name="Matveyev A.V."/>
            <person name="Serrano M.G."/>
            <person name="Alves J.M."/>
            <person name="Parikh H."/>
            <person name="Huang B."/>
            <person name="Lee V."/>
            <person name="Espinosa-Alvarez O."/>
            <person name="Ortiz P.A."/>
            <person name="Costa-Martins A.G."/>
            <person name="Teixeira M.M."/>
            <person name="Buck G.A."/>
        </authorList>
    </citation>
    <scope>NUCLEOTIDE SEQUENCE [LARGE SCALE GENOMIC DNA]</scope>
    <source>
        <strain evidence="8 9">025E</strain>
    </source>
</reference>
<dbReference type="Proteomes" id="UP000284403">
    <property type="component" value="Unassembled WGS sequence"/>
</dbReference>
<dbReference type="Gene3D" id="3.30.200.20">
    <property type="entry name" value="Phosphorylase Kinase, domain 1"/>
    <property type="match status" value="1"/>
</dbReference>
<feature type="compositionally biased region" description="Polar residues" evidence="6">
    <location>
        <begin position="171"/>
        <end position="183"/>
    </location>
</feature>
<dbReference type="EC" id="2.7.11.-" evidence="8"/>
<dbReference type="InterPro" id="IPR000719">
    <property type="entry name" value="Prot_kinase_dom"/>
</dbReference>
<feature type="compositionally biased region" description="Polar residues" evidence="6">
    <location>
        <begin position="195"/>
        <end position="204"/>
    </location>
</feature>
<dbReference type="GO" id="GO:0004674">
    <property type="term" value="F:protein serine/threonine kinase activity"/>
    <property type="evidence" value="ECO:0007669"/>
    <property type="project" value="UniProtKB-KW"/>
</dbReference>
<dbReference type="Pfam" id="PF00069">
    <property type="entry name" value="Pkinase"/>
    <property type="match status" value="1"/>
</dbReference>
<sequence length="689" mass="74417">MTNSKSEPASASDADAVLIPQKGSTVVGPGVVPLLHIPDAIRHYTPQHESRWGFSPIMSSITSPGDSNSGTARCRISGSLRGMLDTTLEVPGRLIIPLERLRVLRGAVLGAGSFGEVLRGELSLLVPAARQGPAPSRVSFPRLSAQSCSNAATGHPVSVVELFGEEEQPSAARSTVSGTSSISPDALMQPDPCSPASTERLTLQPSPPLIASPAMPPSLKPLTTSSPPLQPHLNRLLRDIVCLQAPLSDDAFTEDSSSLLRPFLRPATSRAEVGGASTAWKDRASAAADGGVIVRPVAVKRIDKSRLRRWPKMLKSFGSELKLTASLRHPCIVRVYGAAEDDAELYLVMEHVLGDTLEQHIKTHRPERTALLAPRFLADVVLALEYLHAAGVVHRDVKPCNLLVTEDKHVVLVDFGCACYLSDLAANSFAGSPAYISPEMLRVSRASATSDLWALGCVLFELFAGSSPFQAETPVFVMRKIKDYRDGELEFPPRFPAAAKDLVGRLLRREPTHRLGADELGGFKELKAHPFFAGVDWRQAPKKSNLTFLAGDTSLELQPGVLGDGEGVVHCSLVRKEGSNMLRRMSGRRLLVLTDLPRLFFVELSTRTVKHTIPVTADLHARATSADFFRAVTKERNYVFRDLSGHASRWATCVNDMVSRLYRVSSRSAATTNLKSGNSGKAGGHRSSA</sequence>
<evidence type="ECO:0000259" key="7">
    <source>
        <dbReference type="PROSITE" id="PS50011"/>
    </source>
</evidence>
<feature type="region of interest" description="Disordered" evidence="6">
    <location>
        <begin position="166"/>
        <end position="218"/>
    </location>
</feature>
<dbReference type="Pfam" id="PF14593">
    <property type="entry name" value="PH_3"/>
    <property type="match status" value="1"/>
</dbReference>
<keyword evidence="1" id="KW-0723">Serine/threonine-protein kinase</keyword>